<accession>A0A4Z0MIZ2</accession>
<dbReference type="InterPro" id="IPR011006">
    <property type="entry name" value="CheY-like_superfamily"/>
</dbReference>
<feature type="domain" description="Response regulatory" evidence="15">
    <location>
        <begin position="1028"/>
        <end position="1146"/>
    </location>
</feature>
<feature type="domain" description="HPt" evidence="18">
    <location>
        <begin position="1170"/>
        <end position="1265"/>
    </location>
</feature>
<evidence type="ECO:0000313" key="19">
    <source>
        <dbReference type="EMBL" id="TGD79812.1"/>
    </source>
</evidence>
<dbReference type="CDD" id="cd17546">
    <property type="entry name" value="REC_hyHK_CKI1_RcsC-like"/>
    <property type="match status" value="1"/>
</dbReference>
<dbReference type="InterPro" id="IPR035965">
    <property type="entry name" value="PAS-like_dom_sf"/>
</dbReference>
<keyword evidence="5" id="KW-0547">Nucleotide-binding</keyword>
<dbReference type="EC" id="2.7.13.3" evidence="2"/>
<dbReference type="InterPro" id="IPR003594">
    <property type="entry name" value="HATPase_dom"/>
</dbReference>
<dbReference type="PROSITE" id="PS50112">
    <property type="entry name" value="PAS"/>
    <property type="match status" value="1"/>
</dbReference>
<evidence type="ECO:0000259" key="16">
    <source>
        <dbReference type="PROSITE" id="PS50112"/>
    </source>
</evidence>
<dbReference type="Gene3D" id="3.30.450.20">
    <property type="entry name" value="PAS domain"/>
    <property type="match status" value="4"/>
</dbReference>
<dbReference type="Gene3D" id="1.20.120.160">
    <property type="entry name" value="HPT domain"/>
    <property type="match status" value="1"/>
</dbReference>
<dbReference type="InterPro" id="IPR036641">
    <property type="entry name" value="HPT_dom_sf"/>
</dbReference>
<dbReference type="OrthoDB" id="9797097at2"/>
<evidence type="ECO:0000259" key="15">
    <source>
        <dbReference type="PROSITE" id="PS50110"/>
    </source>
</evidence>
<dbReference type="Gene3D" id="1.10.287.130">
    <property type="match status" value="1"/>
</dbReference>
<dbReference type="SMART" id="SM00448">
    <property type="entry name" value="REC"/>
    <property type="match status" value="1"/>
</dbReference>
<dbReference type="GO" id="GO:0000155">
    <property type="term" value="F:phosphorelay sensor kinase activity"/>
    <property type="evidence" value="ECO:0007669"/>
    <property type="project" value="InterPro"/>
</dbReference>
<feature type="domain" description="PAC" evidence="17">
    <location>
        <begin position="342"/>
        <end position="394"/>
    </location>
</feature>
<protein>
    <recommendedName>
        <fullName evidence="10">Sensory/regulatory protein RpfC</fullName>
        <ecNumber evidence="2">2.7.13.3</ecNumber>
    </recommendedName>
</protein>
<feature type="coiled-coil region" evidence="13">
    <location>
        <begin position="11"/>
        <end position="45"/>
    </location>
</feature>
<dbReference type="InterPro" id="IPR005467">
    <property type="entry name" value="His_kinase_dom"/>
</dbReference>
<dbReference type="InterPro" id="IPR000014">
    <property type="entry name" value="PAS"/>
</dbReference>
<evidence type="ECO:0000259" key="14">
    <source>
        <dbReference type="PROSITE" id="PS50109"/>
    </source>
</evidence>
<feature type="domain" description="Histidine kinase" evidence="14">
    <location>
        <begin position="782"/>
        <end position="1006"/>
    </location>
</feature>
<dbReference type="SMART" id="SM00387">
    <property type="entry name" value="HATPase_c"/>
    <property type="match status" value="1"/>
</dbReference>
<dbReference type="PANTHER" id="PTHR45339:SF5">
    <property type="entry name" value="HISTIDINE KINASE"/>
    <property type="match status" value="1"/>
</dbReference>
<dbReference type="InterPro" id="IPR001610">
    <property type="entry name" value="PAC"/>
</dbReference>
<evidence type="ECO:0000256" key="3">
    <source>
        <dbReference type="ARBA" id="ARBA00022553"/>
    </source>
</evidence>
<evidence type="ECO:0000256" key="6">
    <source>
        <dbReference type="ARBA" id="ARBA00022777"/>
    </source>
</evidence>
<dbReference type="RefSeq" id="WP_135531557.1">
    <property type="nucleotide sequence ID" value="NZ_SRKZ01000004.1"/>
</dbReference>
<dbReference type="GO" id="GO:0005524">
    <property type="term" value="F:ATP binding"/>
    <property type="evidence" value="ECO:0007669"/>
    <property type="project" value="UniProtKB-KW"/>
</dbReference>
<dbReference type="InterPro" id="IPR001789">
    <property type="entry name" value="Sig_transdc_resp-reg_receiver"/>
</dbReference>
<dbReference type="PROSITE" id="PS50894">
    <property type="entry name" value="HPT"/>
    <property type="match status" value="1"/>
</dbReference>
<dbReference type="Proteomes" id="UP000298284">
    <property type="component" value="Unassembled WGS sequence"/>
</dbReference>
<dbReference type="CDD" id="cd00130">
    <property type="entry name" value="PAS"/>
    <property type="match status" value="1"/>
</dbReference>
<dbReference type="PROSITE" id="PS50109">
    <property type="entry name" value="HIS_KIN"/>
    <property type="match status" value="1"/>
</dbReference>
<dbReference type="SUPFAM" id="SSF52172">
    <property type="entry name" value="CheY-like"/>
    <property type="match status" value="1"/>
</dbReference>
<evidence type="ECO:0000313" key="20">
    <source>
        <dbReference type="Proteomes" id="UP000298284"/>
    </source>
</evidence>
<evidence type="ECO:0000256" key="11">
    <source>
        <dbReference type="PROSITE-ProRule" id="PRU00110"/>
    </source>
</evidence>
<dbReference type="SMART" id="SM00388">
    <property type="entry name" value="HisKA"/>
    <property type="match status" value="1"/>
</dbReference>
<feature type="domain" description="PAS" evidence="16">
    <location>
        <begin position="640"/>
        <end position="710"/>
    </location>
</feature>
<dbReference type="FunFam" id="1.10.287.130:FF:000002">
    <property type="entry name" value="Two-component osmosensing histidine kinase"/>
    <property type="match status" value="1"/>
</dbReference>
<evidence type="ECO:0000256" key="5">
    <source>
        <dbReference type="ARBA" id="ARBA00022741"/>
    </source>
</evidence>
<dbReference type="Pfam" id="PF00072">
    <property type="entry name" value="Response_reg"/>
    <property type="match status" value="1"/>
</dbReference>
<dbReference type="Pfam" id="PF01627">
    <property type="entry name" value="Hpt"/>
    <property type="match status" value="1"/>
</dbReference>
<dbReference type="Pfam" id="PF02518">
    <property type="entry name" value="HATPase_c"/>
    <property type="match status" value="1"/>
</dbReference>
<dbReference type="Gene3D" id="3.40.50.2300">
    <property type="match status" value="1"/>
</dbReference>
<dbReference type="SUPFAM" id="SSF55874">
    <property type="entry name" value="ATPase domain of HSP90 chaperone/DNA topoisomerase II/histidine kinase"/>
    <property type="match status" value="1"/>
</dbReference>
<evidence type="ECO:0000256" key="4">
    <source>
        <dbReference type="ARBA" id="ARBA00022679"/>
    </source>
</evidence>
<keyword evidence="7" id="KW-0067">ATP-binding</keyword>
<organism evidence="19 20">
    <name type="scientific">Hymenobacter wooponensis</name>
    <dbReference type="NCBI Taxonomy" id="1525360"/>
    <lineage>
        <taxon>Bacteria</taxon>
        <taxon>Pseudomonadati</taxon>
        <taxon>Bacteroidota</taxon>
        <taxon>Cytophagia</taxon>
        <taxon>Cytophagales</taxon>
        <taxon>Hymenobacteraceae</taxon>
        <taxon>Hymenobacter</taxon>
    </lineage>
</organism>
<dbReference type="InterPro" id="IPR004358">
    <property type="entry name" value="Sig_transdc_His_kin-like_C"/>
</dbReference>
<evidence type="ECO:0000256" key="12">
    <source>
        <dbReference type="PROSITE-ProRule" id="PRU00169"/>
    </source>
</evidence>
<keyword evidence="20" id="KW-1185">Reference proteome</keyword>
<dbReference type="InterPro" id="IPR000700">
    <property type="entry name" value="PAS-assoc_C"/>
</dbReference>
<evidence type="ECO:0000259" key="17">
    <source>
        <dbReference type="PROSITE" id="PS50113"/>
    </source>
</evidence>
<keyword evidence="6" id="KW-0418">Kinase</keyword>
<dbReference type="NCBIfam" id="TIGR00229">
    <property type="entry name" value="sensory_box"/>
    <property type="match status" value="2"/>
</dbReference>
<dbReference type="InterPro" id="IPR008207">
    <property type="entry name" value="Sig_transdc_His_kin_Hpt_dom"/>
</dbReference>
<evidence type="ECO:0000259" key="18">
    <source>
        <dbReference type="PROSITE" id="PS50894"/>
    </source>
</evidence>
<dbReference type="FunFam" id="3.30.565.10:FF:000010">
    <property type="entry name" value="Sensor histidine kinase RcsC"/>
    <property type="match status" value="1"/>
</dbReference>
<evidence type="ECO:0000256" key="10">
    <source>
        <dbReference type="ARBA" id="ARBA00068150"/>
    </source>
</evidence>
<comment type="subunit">
    <text evidence="9">At low DSF concentrations, interacts with RpfF.</text>
</comment>
<dbReference type="EMBL" id="SRKZ01000004">
    <property type="protein sequence ID" value="TGD79812.1"/>
    <property type="molecule type" value="Genomic_DNA"/>
</dbReference>
<dbReference type="AlphaFoldDB" id="A0A4Z0MIZ2"/>
<keyword evidence="4" id="KW-0808">Transferase</keyword>
<keyword evidence="3 12" id="KW-0597">Phosphoprotein</keyword>
<feature type="coiled-coil region" evidence="13">
    <location>
        <begin position="755"/>
        <end position="782"/>
    </location>
</feature>
<comment type="catalytic activity">
    <reaction evidence="1">
        <text>ATP + protein L-histidine = ADP + protein N-phospho-L-histidine.</text>
        <dbReference type="EC" id="2.7.13.3"/>
    </reaction>
</comment>
<evidence type="ECO:0000256" key="9">
    <source>
        <dbReference type="ARBA" id="ARBA00064003"/>
    </source>
</evidence>
<keyword evidence="13" id="KW-0175">Coiled coil</keyword>
<comment type="caution">
    <text evidence="19">The sequence shown here is derived from an EMBL/GenBank/DDBJ whole genome shotgun (WGS) entry which is preliminary data.</text>
</comment>
<dbReference type="SMART" id="SM00091">
    <property type="entry name" value="PAS"/>
    <property type="match status" value="6"/>
</dbReference>
<evidence type="ECO:0000256" key="1">
    <source>
        <dbReference type="ARBA" id="ARBA00000085"/>
    </source>
</evidence>
<dbReference type="SUPFAM" id="SSF47384">
    <property type="entry name" value="Homodimeric domain of signal transducing histidine kinase"/>
    <property type="match status" value="1"/>
</dbReference>
<dbReference type="PRINTS" id="PR00344">
    <property type="entry name" value="BCTRLSENSOR"/>
</dbReference>
<feature type="domain" description="PAC" evidence="17">
    <location>
        <begin position="588"/>
        <end position="639"/>
    </location>
</feature>
<proteinExistence type="predicted"/>
<dbReference type="InterPro" id="IPR003661">
    <property type="entry name" value="HisK_dim/P_dom"/>
</dbReference>
<dbReference type="SUPFAM" id="SSF47226">
    <property type="entry name" value="Histidine-containing phosphotransfer domain, HPT domain"/>
    <property type="match status" value="1"/>
</dbReference>
<reference evidence="19 20" key="1">
    <citation type="submission" date="2019-04" db="EMBL/GenBank/DDBJ databases">
        <authorList>
            <person name="Feng G."/>
            <person name="Zhang J."/>
            <person name="Zhu H."/>
        </authorList>
    </citation>
    <scope>NUCLEOTIDE SEQUENCE [LARGE SCALE GENOMIC DNA]</scope>
    <source>
        <strain evidence="19 20">JCM 19491</strain>
    </source>
</reference>
<dbReference type="SUPFAM" id="SSF55785">
    <property type="entry name" value="PYP-like sensor domain (PAS domain)"/>
    <property type="match status" value="4"/>
</dbReference>
<evidence type="ECO:0000256" key="8">
    <source>
        <dbReference type="ARBA" id="ARBA00023012"/>
    </source>
</evidence>
<evidence type="ECO:0000256" key="2">
    <source>
        <dbReference type="ARBA" id="ARBA00012438"/>
    </source>
</evidence>
<dbReference type="InterPro" id="IPR036097">
    <property type="entry name" value="HisK_dim/P_sf"/>
</dbReference>
<feature type="modified residue" description="Phosphohistidine" evidence="11">
    <location>
        <position position="1209"/>
    </location>
</feature>
<evidence type="ECO:0000256" key="7">
    <source>
        <dbReference type="ARBA" id="ARBA00022840"/>
    </source>
</evidence>
<dbReference type="CDD" id="cd16922">
    <property type="entry name" value="HATPase_EvgS-ArcB-TorS-like"/>
    <property type="match status" value="1"/>
</dbReference>
<gene>
    <name evidence="19" type="ORF">EU557_16505</name>
</gene>
<dbReference type="SMART" id="SM00086">
    <property type="entry name" value="PAC"/>
    <property type="match status" value="3"/>
</dbReference>
<dbReference type="PROSITE" id="PS50113">
    <property type="entry name" value="PAC"/>
    <property type="match status" value="3"/>
</dbReference>
<dbReference type="Pfam" id="PF08448">
    <property type="entry name" value="PAS_4"/>
    <property type="match status" value="3"/>
</dbReference>
<dbReference type="GO" id="GO:0005886">
    <property type="term" value="C:plasma membrane"/>
    <property type="evidence" value="ECO:0007669"/>
    <property type="project" value="UniProtKB-SubCell"/>
</dbReference>
<dbReference type="InterPro" id="IPR036890">
    <property type="entry name" value="HATPase_C_sf"/>
</dbReference>
<sequence>MALPPQMPLDTQQAHQRIAELERALQSATATNDTLTRQLGQLTSQGQTGWLLTAADGTVAVLNEQFCALYGLPLPAHQWLGHPATELLAELVVRVSQPEGFEQRMIQGLPQYNETVMLRSGAVLSQDVIPGAQQGPALANLHICLRDITEQHHAMQELRRVASIPSENINPIFRLGLDGELFFANPAARQLYEPLPEAERQQMFAQIHQMAADALAAGTVAEVDISAARQQHTAFVVPFPAEGYVNLYLVNITARVQVEQQLAEQRAFYETILDRMPSQIAVFDLEQRYRYLNAYALPSPAAREQLLGQGVAAFAATQGLPAAIAENRQKQFAQTVQECRMTVWEEEVELPNGNKHYALRHYQPVFDEAGALELVIGYGSDITLRREAEIRTSANEAKMRALFSALPDTIVVLNSAGRVLEAKSGSTPLGRPGQVLEGAALTDLLPTAVAHRLMQLVSSPPQPDVQEQTFELSHPDGTVTYHNARLVALRDESRLLILTNTTREETTRRELQEQQQFIQLVLDTSPSVILVRDAEGNVLFQNRATQVLRSLSAHLQDGFQLDPNSVQAREMARYAETDAHVLATGEQYSYESSVSLYSGEVLWYQTMKRPLRLPDGSLHVLVVSTDITALKNAQQTLERSTKQYRDLMQYSQALICTHDLSGKVLSVNPAVAQFMGLPADSLPGRNLQEALMPSQQENLGHYLAAIARNGENRGVVEMQIGNNELRYILYQNYLVKEEGARAAYVIGFGQDITDRIQAEQELKRAKEEAEAAVRARENFLANMSHEIRTPMNGVMGMATQLSKTPLDARQQEFLRIIRSSGQHLLSIINDVLDMAKITSGKLEFEQTPFNLCDSMGQALQPLVLQAIDKGIQVEGTPLRNSCPHPWVLGDPYRINQILINLLGNAVKFTPAGGRIVVISRQVAETEETLTVEISITDTGIGIAPALQARIFEGFTQAYADTTRRFGGTGLGLSISKALVEQLGGKLRLESVVGQGSRFSFELTLPRTTAVAAAATPTPFDAGALQGRRVLLVEDNEINRHVARLLLEEWGMMVDEAENGPDGLALYSAHTYDVVLMDIQMPGMSGLEATAIIRKLPDAAKANVPILALTANAFRADNERYLAAGMDACLTKPFEEAALYRELEWLLRPVSTPASIKSYNLAKLHDMAQGHASFVSKIIRSFLTNMPQSVLKLETAAAAADWKQVAGVAHHIKPSLDALGIVDVAEAVQQLERAHVSSANELPAIQQAVALVVRQVQRALEELPAELPKEEPQR</sequence>
<dbReference type="Pfam" id="PF00512">
    <property type="entry name" value="HisKA"/>
    <property type="match status" value="1"/>
</dbReference>
<dbReference type="InterPro" id="IPR013656">
    <property type="entry name" value="PAS_4"/>
</dbReference>
<dbReference type="Gene3D" id="3.30.565.10">
    <property type="entry name" value="Histidine kinase-like ATPase, C-terminal domain"/>
    <property type="match status" value="1"/>
</dbReference>
<evidence type="ECO:0000256" key="13">
    <source>
        <dbReference type="SAM" id="Coils"/>
    </source>
</evidence>
<dbReference type="PROSITE" id="PS50110">
    <property type="entry name" value="RESPONSE_REGULATORY"/>
    <property type="match status" value="1"/>
</dbReference>
<dbReference type="PANTHER" id="PTHR45339">
    <property type="entry name" value="HYBRID SIGNAL TRANSDUCTION HISTIDINE KINASE J"/>
    <property type="match status" value="1"/>
</dbReference>
<feature type="domain" description="PAC" evidence="17">
    <location>
        <begin position="708"/>
        <end position="764"/>
    </location>
</feature>
<dbReference type="CDD" id="cd00082">
    <property type="entry name" value="HisKA"/>
    <property type="match status" value="1"/>
</dbReference>
<feature type="modified residue" description="4-aspartylphosphate" evidence="12">
    <location>
        <position position="1077"/>
    </location>
</feature>
<keyword evidence="8" id="KW-0902">Two-component regulatory system</keyword>
<name>A0A4Z0MIZ2_9BACT</name>